<name>A0A0H3KIM9_BURM1</name>
<organism evidence="1 2">
    <name type="scientific">Burkholderia multivorans (strain ATCC 17616 / 249)</name>
    <dbReference type="NCBI Taxonomy" id="395019"/>
    <lineage>
        <taxon>Bacteria</taxon>
        <taxon>Pseudomonadati</taxon>
        <taxon>Pseudomonadota</taxon>
        <taxon>Betaproteobacteria</taxon>
        <taxon>Burkholderiales</taxon>
        <taxon>Burkholderiaceae</taxon>
        <taxon>Burkholderia</taxon>
        <taxon>Burkholderia cepacia complex</taxon>
    </lineage>
</organism>
<gene>
    <name evidence="1" type="ordered locus">BMULJ_03167</name>
</gene>
<evidence type="ECO:0000313" key="2">
    <source>
        <dbReference type="Proteomes" id="UP000008815"/>
    </source>
</evidence>
<dbReference type="HOGENOM" id="CLU_3388465_0_0_4"/>
<keyword evidence="2" id="KW-1185">Reference proteome</keyword>
<protein>
    <submittedName>
        <fullName evidence="1">Uncharacterized protein</fullName>
    </submittedName>
</protein>
<dbReference type="KEGG" id="bmj:BMULJ_03167"/>
<accession>A0A0H3KIM9</accession>
<evidence type="ECO:0000313" key="1">
    <source>
        <dbReference type="EMBL" id="BAG45041.1"/>
    </source>
</evidence>
<dbReference type="Proteomes" id="UP000008815">
    <property type="component" value="Chromosome 1"/>
</dbReference>
<dbReference type="EMBL" id="AP009385">
    <property type="protein sequence ID" value="BAG45041.1"/>
    <property type="molecule type" value="Genomic_DNA"/>
</dbReference>
<sequence>MQKLTLQLSSYVPESRVFSHHDASFHAGFCRV</sequence>
<proteinExistence type="predicted"/>
<dbReference type="AlphaFoldDB" id="A0A0H3KIM9"/>
<reference evidence="1 2" key="1">
    <citation type="submission" date="2007-04" db="EMBL/GenBank/DDBJ databases">
        <title>Complete genome sequence of Burkholderia multivorans ATCC 17616.</title>
        <authorList>
            <person name="Ohtsubo Y."/>
            <person name="Yamashita A."/>
            <person name="Kurokawa K."/>
            <person name="Takami H."/>
            <person name="Yuhara S."/>
            <person name="Nishiyama E."/>
            <person name="Endo R."/>
            <person name="Miyazaki R."/>
            <person name="Ono A."/>
            <person name="Yano K."/>
            <person name="Ito M."/>
            <person name="Sota M."/>
            <person name="Yuji N."/>
            <person name="Hattori M."/>
            <person name="Tsuda M."/>
        </authorList>
    </citation>
    <scope>NUCLEOTIDE SEQUENCE [LARGE SCALE GENOMIC DNA]</scope>
    <source>
        <strain evidence="2">ATCC 17616 / 249</strain>
    </source>
</reference>